<dbReference type="RefSeq" id="WP_095028095.1">
    <property type="nucleotide sequence ID" value="NZ_NQKL01000003.1"/>
</dbReference>
<evidence type="ECO:0000256" key="1">
    <source>
        <dbReference type="SAM" id="SignalP"/>
    </source>
</evidence>
<evidence type="ECO:0000313" key="2">
    <source>
        <dbReference type="EMBL" id="OZY42798.1"/>
    </source>
</evidence>
<keyword evidence="1" id="KW-0732">Signal</keyword>
<protein>
    <recommendedName>
        <fullName evidence="4">SGNH/GDSL hydrolase family protein</fullName>
    </recommendedName>
</protein>
<name>A0A266LXJ9_PSEFR</name>
<dbReference type="Proteomes" id="UP000216113">
    <property type="component" value="Unassembled WGS sequence"/>
</dbReference>
<organism evidence="2 3">
    <name type="scientific">Pseudomonas fragi</name>
    <dbReference type="NCBI Taxonomy" id="296"/>
    <lineage>
        <taxon>Bacteria</taxon>
        <taxon>Pseudomonadati</taxon>
        <taxon>Pseudomonadota</taxon>
        <taxon>Gammaproteobacteria</taxon>
        <taxon>Pseudomonadales</taxon>
        <taxon>Pseudomonadaceae</taxon>
        <taxon>Pseudomonas</taxon>
    </lineage>
</organism>
<feature type="signal peptide" evidence="1">
    <location>
        <begin position="1"/>
        <end position="25"/>
    </location>
</feature>
<gene>
    <name evidence="2" type="ORF">CJF43_04190</name>
</gene>
<accession>A0A266LXJ9</accession>
<dbReference type="AlphaFoldDB" id="A0A266LXJ9"/>
<dbReference type="EMBL" id="NQKL01000003">
    <property type="protein sequence ID" value="OZY42798.1"/>
    <property type="molecule type" value="Genomic_DNA"/>
</dbReference>
<proteinExistence type="predicted"/>
<feature type="chain" id="PRO_5012311787" description="SGNH/GDSL hydrolase family protein" evidence="1">
    <location>
        <begin position="26"/>
        <end position="296"/>
    </location>
</feature>
<sequence>MKITKKAVAVTFIAALASIELIVRASGVIDFPLYDANTQIGYIPAPSQSGSFLHKNSWEFNSLSMGAGPFNPSEGTNTLLIGDSIVLGGNPYRQEDRLGPVLQRESKKTVWPISAGSWSLRNELIYLKAHPEVLSKIDNFIFVLNSEDFQQASSWACEATHPRSYPISAAYYVFNKYIYNLTPCNEIALELAVEKGDWKKEIKDFLAQSNVQGKQVHFFLYPKKVETKDPALAIANLEIYAPHLKKDKDETTRVFSVVRDPNWHNDLYRDEIHPTIEGTKILASIINSPHDNIEIH</sequence>
<reference evidence="2 3" key="1">
    <citation type="submission" date="2017-08" db="EMBL/GenBank/DDBJ databases">
        <title>Genomic and metabolic characterisation of spoilage-associated Pseudomonas species.</title>
        <authorList>
            <person name="Stanborough T."/>
            <person name="Fegan N."/>
            <person name="Powell S.M."/>
            <person name="Singh T."/>
            <person name="Tamplin M.L."/>
            <person name="Chandry P.S."/>
        </authorList>
    </citation>
    <scope>NUCLEOTIDE SEQUENCE [LARGE SCALE GENOMIC DNA]</scope>
    <source>
        <strain evidence="2 3">F1820</strain>
    </source>
</reference>
<comment type="caution">
    <text evidence="2">The sequence shown here is derived from an EMBL/GenBank/DDBJ whole genome shotgun (WGS) entry which is preliminary data.</text>
</comment>
<dbReference type="SUPFAM" id="SSF52266">
    <property type="entry name" value="SGNH hydrolase"/>
    <property type="match status" value="1"/>
</dbReference>
<evidence type="ECO:0008006" key="4">
    <source>
        <dbReference type="Google" id="ProtNLM"/>
    </source>
</evidence>
<evidence type="ECO:0000313" key="3">
    <source>
        <dbReference type="Proteomes" id="UP000216113"/>
    </source>
</evidence>